<comment type="caution">
    <text evidence="2">The sequence shown here is derived from an EMBL/GenBank/DDBJ whole genome shotgun (WGS) entry which is preliminary data.</text>
</comment>
<keyword evidence="1" id="KW-0812">Transmembrane</keyword>
<organism evidence="2 3">
    <name type="scientific">Cylindrotheca closterium</name>
    <dbReference type="NCBI Taxonomy" id="2856"/>
    <lineage>
        <taxon>Eukaryota</taxon>
        <taxon>Sar</taxon>
        <taxon>Stramenopiles</taxon>
        <taxon>Ochrophyta</taxon>
        <taxon>Bacillariophyta</taxon>
        <taxon>Bacillariophyceae</taxon>
        <taxon>Bacillariophycidae</taxon>
        <taxon>Bacillariales</taxon>
        <taxon>Bacillariaceae</taxon>
        <taxon>Cylindrotheca</taxon>
    </lineage>
</organism>
<accession>A0AAD2FVF0</accession>
<gene>
    <name evidence="2" type="ORF">CYCCA115_LOCUS14903</name>
</gene>
<evidence type="ECO:0000313" key="2">
    <source>
        <dbReference type="EMBL" id="CAJ1954311.1"/>
    </source>
</evidence>
<sequence length="318" mass="34344">MVENTTAFENSGSLSLGESLMADEDQNTGDYEVVSHNGSEIRSAPETSTRNAYFGSGILILDGVEGEGVEETGSVLSIPGTDSLPTDVGTVNGQDIAYRGWTIPKYGIFLLSTVLLGLGYTTYTMYTWRSASFLKDEQIAQHLATIQRLEQEVQEKETALGYFDESDYITVFDNCWVKAKARWCDKGGPGSFPQIFGNAIGEASKLVTDTFASLTDTMKEVPEAASSELKSATDAVNKVTDAFSLFVGAAGDAMFAELQEFSDNPMDYMAEAVKGTHNEPEITGKGVDEVMNIMTGKTFYMTDDEAAAAKEAAVLNEL</sequence>
<dbReference type="EMBL" id="CAKOGP040001869">
    <property type="protein sequence ID" value="CAJ1954311.1"/>
    <property type="molecule type" value="Genomic_DNA"/>
</dbReference>
<reference evidence="2" key="1">
    <citation type="submission" date="2023-08" db="EMBL/GenBank/DDBJ databases">
        <authorList>
            <person name="Audoor S."/>
            <person name="Bilcke G."/>
        </authorList>
    </citation>
    <scope>NUCLEOTIDE SEQUENCE</scope>
</reference>
<evidence type="ECO:0000313" key="3">
    <source>
        <dbReference type="Proteomes" id="UP001295423"/>
    </source>
</evidence>
<dbReference type="Proteomes" id="UP001295423">
    <property type="component" value="Unassembled WGS sequence"/>
</dbReference>
<name>A0AAD2FVF0_9STRA</name>
<feature type="transmembrane region" description="Helical" evidence="1">
    <location>
        <begin position="106"/>
        <end position="126"/>
    </location>
</feature>
<keyword evidence="3" id="KW-1185">Reference proteome</keyword>
<protein>
    <submittedName>
        <fullName evidence="2">Uncharacterized protein</fullName>
    </submittedName>
</protein>
<evidence type="ECO:0000256" key="1">
    <source>
        <dbReference type="SAM" id="Phobius"/>
    </source>
</evidence>
<keyword evidence="1" id="KW-1133">Transmembrane helix</keyword>
<proteinExistence type="predicted"/>
<dbReference type="AlphaFoldDB" id="A0AAD2FVF0"/>
<keyword evidence="1" id="KW-0472">Membrane</keyword>